<name>A0A5B7GHM5_PORTR</name>
<dbReference type="OrthoDB" id="6351652at2759"/>
<sequence>MVGFEPMCGRLPNPTLTILSIMSPLPINCQNWGTAAKGSLGEATTPDPQIEAVRQQLLSFGVSFLDPTTLTPNSRLRPCYLTHLSSLF</sequence>
<keyword evidence="2" id="KW-1185">Reference proteome</keyword>
<dbReference type="AlphaFoldDB" id="A0A5B7GHM5"/>
<protein>
    <submittedName>
        <fullName evidence="1">Uncharacterized protein</fullName>
    </submittedName>
</protein>
<organism evidence="1 2">
    <name type="scientific">Portunus trituberculatus</name>
    <name type="common">Swimming crab</name>
    <name type="synonym">Neptunus trituberculatus</name>
    <dbReference type="NCBI Taxonomy" id="210409"/>
    <lineage>
        <taxon>Eukaryota</taxon>
        <taxon>Metazoa</taxon>
        <taxon>Ecdysozoa</taxon>
        <taxon>Arthropoda</taxon>
        <taxon>Crustacea</taxon>
        <taxon>Multicrustacea</taxon>
        <taxon>Malacostraca</taxon>
        <taxon>Eumalacostraca</taxon>
        <taxon>Eucarida</taxon>
        <taxon>Decapoda</taxon>
        <taxon>Pleocyemata</taxon>
        <taxon>Brachyura</taxon>
        <taxon>Eubrachyura</taxon>
        <taxon>Portunoidea</taxon>
        <taxon>Portunidae</taxon>
        <taxon>Portuninae</taxon>
        <taxon>Portunus</taxon>
    </lineage>
</organism>
<gene>
    <name evidence="1" type="ORF">E2C01_051020</name>
</gene>
<dbReference type="EMBL" id="VSRR010014463">
    <property type="protein sequence ID" value="MPC57049.1"/>
    <property type="molecule type" value="Genomic_DNA"/>
</dbReference>
<evidence type="ECO:0000313" key="2">
    <source>
        <dbReference type="Proteomes" id="UP000324222"/>
    </source>
</evidence>
<evidence type="ECO:0000313" key="1">
    <source>
        <dbReference type="EMBL" id="MPC57049.1"/>
    </source>
</evidence>
<reference evidence="1 2" key="1">
    <citation type="submission" date="2019-05" db="EMBL/GenBank/DDBJ databases">
        <title>Another draft genome of Portunus trituberculatus and its Hox gene families provides insights of decapod evolution.</title>
        <authorList>
            <person name="Jeong J.-H."/>
            <person name="Song I."/>
            <person name="Kim S."/>
            <person name="Choi T."/>
            <person name="Kim D."/>
            <person name="Ryu S."/>
            <person name="Kim W."/>
        </authorList>
    </citation>
    <scope>NUCLEOTIDE SEQUENCE [LARGE SCALE GENOMIC DNA]</scope>
    <source>
        <tissue evidence="1">Muscle</tissue>
    </source>
</reference>
<dbReference type="Proteomes" id="UP000324222">
    <property type="component" value="Unassembled WGS sequence"/>
</dbReference>
<accession>A0A5B7GHM5</accession>
<proteinExistence type="predicted"/>
<comment type="caution">
    <text evidence="1">The sequence shown here is derived from an EMBL/GenBank/DDBJ whole genome shotgun (WGS) entry which is preliminary data.</text>
</comment>